<dbReference type="AlphaFoldDB" id="A0A645GQP4"/>
<gene>
    <name evidence="1" type="ORF">SDC9_175992</name>
</gene>
<comment type="caution">
    <text evidence="1">The sequence shown here is derived from an EMBL/GenBank/DDBJ whole genome shotgun (WGS) entry which is preliminary data.</text>
</comment>
<accession>A0A645GQP4</accession>
<proteinExistence type="predicted"/>
<organism evidence="1">
    <name type="scientific">bioreactor metagenome</name>
    <dbReference type="NCBI Taxonomy" id="1076179"/>
    <lineage>
        <taxon>unclassified sequences</taxon>
        <taxon>metagenomes</taxon>
        <taxon>ecological metagenomes</taxon>
    </lineage>
</organism>
<sequence>MIRFSDGAVKVQSVFSAKERHLRLKGNLSLQCIHIRLRKIGGVASNQVIRLGYGCKQIAQLQRYLHLVQIRVFLHKRQRILADIRRCDGYAAQLRNGYTDASAARA</sequence>
<protein>
    <submittedName>
        <fullName evidence="1">Uncharacterized protein</fullName>
    </submittedName>
</protein>
<reference evidence="1" key="1">
    <citation type="submission" date="2019-08" db="EMBL/GenBank/DDBJ databases">
        <authorList>
            <person name="Kucharzyk K."/>
            <person name="Murdoch R.W."/>
            <person name="Higgins S."/>
            <person name="Loffler F."/>
        </authorList>
    </citation>
    <scope>NUCLEOTIDE SEQUENCE</scope>
</reference>
<name>A0A645GQP4_9ZZZZ</name>
<dbReference type="EMBL" id="VSSQ01078885">
    <property type="protein sequence ID" value="MPN28550.1"/>
    <property type="molecule type" value="Genomic_DNA"/>
</dbReference>
<evidence type="ECO:0000313" key="1">
    <source>
        <dbReference type="EMBL" id="MPN28550.1"/>
    </source>
</evidence>